<evidence type="ECO:0000313" key="7">
    <source>
        <dbReference type="EMBL" id="MCM0621155.1"/>
    </source>
</evidence>
<dbReference type="CDD" id="cd01146">
    <property type="entry name" value="FhuD"/>
    <property type="match status" value="1"/>
</dbReference>
<dbReference type="GO" id="GO:1901678">
    <property type="term" value="P:iron coordination entity transport"/>
    <property type="evidence" value="ECO:0007669"/>
    <property type="project" value="UniProtKB-ARBA"/>
</dbReference>
<sequence length="347" mass="36334">MRLTRRMLPVTAAAVLTVALAGCGEESSSEEGTAASSASSSAFPVTIDTAFGEVTIESKPERIATVAWMNHEVPLALGVMPVGMAAASYGDDDGDGILPWVEPTVEELEADGAEAPVLFDETEGIDFEAVADTQPDVILASYSGLTQDDFDTLSKIAPVVAYPENAWGTSVDDMITMNATAMGMADEGEALVEQLDTEVDDSFSAHDVLLGKKVMFAYIDPNDLSTIGFYTSLDTRPAFLTAHGMETPDVVASESEGTDEFYTTVSAERADELSDVDLIVTYGDADGALLAAMQDDALLSQIPAVAEGRVAVLEDGTPLAAAANPTPLSISWGIDDYLDALAAPLEG</sequence>
<dbReference type="Pfam" id="PF01497">
    <property type="entry name" value="Peripla_BP_2"/>
    <property type="match status" value="1"/>
</dbReference>
<feature type="chain" id="PRO_5040989059" evidence="5">
    <location>
        <begin position="22"/>
        <end position="347"/>
    </location>
</feature>
<keyword evidence="4 5" id="KW-0732">Signal</keyword>
<dbReference type="GO" id="GO:0030288">
    <property type="term" value="C:outer membrane-bounded periplasmic space"/>
    <property type="evidence" value="ECO:0007669"/>
    <property type="project" value="TreeGrafter"/>
</dbReference>
<dbReference type="InterPro" id="IPR051313">
    <property type="entry name" value="Bact_iron-sidero_bind"/>
</dbReference>
<evidence type="ECO:0000256" key="5">
    <source>
        <dbReference type="SAM" id="SignalP"/>
    </source>
</evidence>
<dbReference type="EMBL" id="JAMOIL010000015">
    <property type="protein sequence ID" value="MCM0621155.1"/>
    <property type="molecule type" value="Genomic_DNA"/>
</dbReference>
<dbReference type="InterPro" id="IPR002491">
    <property type="entry name" value="ABC_transptr_periplasmic_BD"/>
</dbReference>
<dbReference type="RefSeq" id="WP_250827635.1">
    <property type="nucleotide sequence ID" value="NZ_JAMOIL010000015.1"/>
</dbReference>
<reference evidence="7" key="1">
    <citation type="submission" date="2022-05" db="EMBL/GenBank/DDBJ databases">
        <authorList>
            <person name="Tuo L."/>
        </authorList>
    </citation>
    <scope>NUCLEOTIDE SEQUENCE</scope>
    <source>
        <strain evidence="7">BSK12Z-4</strain>
    </source>
</reference>
<feature type="signal peptide" evidence="5">
    <location>
        <begin position="1"/>
        <end position="21"/>
    </location>
</feature>
<evidence type="ECO:0000256" key="1">
    <source>
        <dbReference type="ARBA" id="ARBA00004196"/>
    </source>
</evidence>
<accession>A0A9X2D8K8</accession>
<evidence type="ECO:0000259" key="6">
    <source>
        <dbReference type="PROSITE" id="PS50983"/>
    </source>
</evidence>
<proteinExistence type="inferred from homology"/>
<keyword evidence="8" id="KW-1185">Reference proteome</keyword>
<dbReference type="SUPFAM" id="SSF53807">
    <property type="entry name" value="Helical backbone' metal receptor"/>
    <property type="match status" value="1"/>
</dbReference>
<dbReference type="Gene3D" id="3.40.50.1980">
    <property type="entry name" value="Nitrogenase molybdenum iron protein domain"/>
    <property type="match status" value="2"/>
</dbReference>
<dbReference type="AlphaFoldDB" id="A0A9X2D8K8"/>
<organism evidence="7 8">
    <name type="scientific">Nocardioides bruguierae</name>
    <dbReference type="NCBI Taxonomy" id="2945102"/>
    <lineage>
        <taxon>Bacteria</taxon>
        <taxon>Bacillati</taxon>
        <taxon>Actinomycetota</taxon>
        <taxon>Actinomycetes</taxon>
        <taxon>Propionibacteriales</taxon>
        <taxon>Nocardioidaceae</taxon>
        <taxon>Nocardioides</taxon>
    </lineage>
</organism>
<comment type="caution">
    <text evidence="7">The sequence shown here is derived from an EMBL/GenBank/DDBJ whole genome shotgun (WGS) entry which is preliminary data.</text>
</comment>
<evidence type="ECO:0000313" key="8">
    <source>
        <dbReference type="Proteomes" id="UP001139485"/>
    </source>
</evidence>
<dbReference type="Proteomes" id="UP001139485">
    <property type="component" value="Unassembled WGS sequence"/>
</dbReference>
<comment type="similarity">
    <text evidence="2">Belongs to the bacterial solute-binding protein 8 family.</text>
</comment>
<name>A0A9X2D8K8_9ACTN</name>
<evidence type="ECO:0000256" key="3">
    <source>
        <dbReference type="ARBA" id="ARBA00022448"/>
    </source>
</evidence>
<dbReference type="PROSITE" id="PS50983">
    <property type="entry name" value="FE_B12_PBP"/>
    <property type="match status" value="1"/>
</dbReference>
<gene>
    <name evidence="7" type="ORF">M8330_12735</name>
</gene>
<dbReference type="PANTHER" id="PTHR30532">
    <property type="entry name" value="IRON III DICITRATE-BINDING PERIPLASMIC PROTEIN"/>
    <property type="match status" value="1"/>
</dbReference>
<dbReference type="PANTHER" id="PTHR30532:SF24">
    <property type="entry name" value="FERRIC ENTEROBACTIN-BINDING PERIPLASMIC PROTEIN FEPB"/>
    <property type="match status" value="1"/>
</dbReference>
<comment type="subcellular location">
    <subcellularLocation>
        <location evidence="1">Cell envelope</location>
    </subcellularLocation>
</comment>
<keyword evidence="3" id="KW-0813">Transport</keyword>
<evidence type="ECO:0000256" key="2">
    <source>
        <dbReference type="ARBA" id="ARBA00008814"/>
    </source>
</evidence>
<evidence type="ECO:0000256" key="4">
    <source>
        <dbReference type="ARBA" id="ARBA00022729"/>
    </source>
</evidence>
<feature type="domain" description="Fe/B12 periplasmic-binding" evidence="6">
    <location>
        <begin position="62"/>
        <end position="345"/>
    </location>
</feature>
<dbReference type="PROSITE" id="PS51257">
    <property type="entry name" value="PROKAR_LIPOPROTEIN"/>
    <property type="match status" value="1"/>
</dbReference>
<protein>
    <submittedName>
        <fullName evidence="7">Iron-siderophore ABC transporter substrate-binding protein</fullName>
    </submittedName>
</protein>